<dbReference type="PROSITE" id="PS50206">
    <property type="entry name" value="RHODANESE_3"/>
    <property type="match status" value="2"/>
</dbReference>
<evidence type="ECO:0000313" key="4">
    <source>
        <dbReference type="EMBL" id="QFU77763.1"/>
    </source>
</evidence>
<keyword evidence="2" id="KW-0677">Repeat</keyword>
<dbReference type="EMBL" id="CP036422">
    <property type="protein sequence ID" value="QFU77763.1"/>
    <property type="molecule type" value="Genomic_DNA"/>
</dbReference>
<evidence type="ECO:0000313" key="5">
    <source>
        <dbReference type="Proteomes" id="UP000326287"/>
    </source>
</evidence>
<sequence length="262" mass="28076">MLVSPSDLSVSSQHVIVDCRFNLADKGEGERLYLEGHVAGAVYLDLERHLSAPVAEHGGRHPLPVPADFIATLASVGIGPDTEVVAYDANRLAYATRLWWMMRSIGYRAPRLLDGGYGAWVEADGAIEAGASSSEPAVPGRGAFTGACDIDGLREAQSDGAILVDSREERRYQGLEEPIDPVAGHIPGAVNHPWQGVTDASGRVRDQAQLRAHWGDTLEAEKLVVYCGSGVTACVNLFSLALLGRDDATLYAGSWSDWCSYL</sequence>
<dbReference type="Proteomes" id="UP000326287">
    <property type="component" value="Chromosome"/>
</dbReference>
<dbReference type="CDD" id="cd01448">
    <property type="entry name" value="TST_Repeat_1"/>
    <property type="match status" value="1"/>
</dbReference>
<dbReference type="InterPro" id="IPR001763">
    <property type="entry name" value="Rhodanese-like_dom"/>
</dbReference>
<keyword evidence="1 4" id="KW-0808">Transferase</keyword>
<dbReference type="KEGG" id="halc:EY643_05015"/>
<protein>
    <submittedName>
        <fullName evidence="4">Sulfurtransferase</fullName>
    </submittedName>
</protein>
<organism evidence="4 5">
    <name type="scientific">Halioglobus maricola</name>
    <dbReference type="NCBI Taxonomy" id="2601894"/>
    <lineage>
        <taxon>Bacteria</taxon>
        <taxon>Pseudomonadati</taxon>
        <taxon>Pseudomonadota</taxon>
        <taxon>Gammaproteobacteria</taxon>
        <taxon>Cellvibrionales</taxon>
        <taxon>Halieaceae</taxon>
        <taxon>Halioglobus</taxon>
    </lineage>
</organism>
<feature type="domain" description="Rhodanese" evidence="3">
    <location>
        <begin position="157"/>
        <end position="260"/>
    </location>
</feature>
<dbReference type="PANTHER" id="PTHR11364">
    <property type="entry name" value="THIOSULFATE SULFERTANSFERASE"/>
    <property type="match status" value="1"/>
</dbReference>
<proteinExistence type="predicted"/>
<reference evidence="4 5" key="1">
    <citation type="submission" date="2019-02" db="EMBL/GenBank/DDBJ databases">
        <authorList>
            <person name="Li S.-H."/>
        </authorList>
    </citation>
    <scope>NUCLEOTIDE SEQUENCE [LARGE SCALE GENOMIC DNA]</scope>
    <source>
        <strain evidence="4 5">IMCC14385</strain>
    </source>
</reference>
<dbReference type="CDD" id="cd01449">
    <property type="entry name" value="TST_Repeat_2"/>
    <property type="match status" value="1"/>
</dbReference>
<dbReference type="SUPFAM" id="SSF52821">
    <property type="entry name" value="Rhodanese/Cell cycle control phosphatase"/>
    <property type="match status" value="2"/>
</dbReference>
<name>A0A5P9NPG9_9GAMM</name>
<dbReference type="Pfam" id="PF00581">
    <property type="entry name" value="Rhodanese"/>
    <property type="match status" value="2"/>
</dbReference>
<dbReference type="Gene3D" id="3.40.250.10">
    <property type="entry name" value="Rhodanese-like domain"/>
    <property type="match status" value="2"/>
</dbReference>
<dbReference type="InterPro" id="IPR036873">
    <property type="entry name" value="Rhodanese-like_dom_sf"/>
</dbReference>
<dbReference type="PANTHER" id="PTHR11364:SF27">
    <property type="entry name" value="SULFURTRANSFERASE"/>
    <property type="match status" value="1"/>
</dbReference>
<feature type="domain" description="Rhodanese" evidence="3">
    <location>
        <begin position="10"/>
        <end position="129"/>
    </location>
</feature>
<gene>
    <name evidence="4" type="ORF">EY643_05015</name>
</gene>
<dbReference type="GO" id="GO:0004792">
    <property type="term" value="F:thiosulfate-cyanide sulfurtransferase activity"/>
    <property type="evidence" value="ECO:0007669"/>
    <property type="project" value="TreeGrafter"/>
</dbReference>
<keyword evidence="5" id="KW-1185">Reference proteome</keyword>
<dbReference type="SMART" id="SM00450">
    <property type="entry name" value="RHOD"/>
    <property type="match status" value="2"/>
</dbReference>
<dbReference type="AlphaFoldDB" id="A0A5P9NPG9"/>
<accession>A0A5P9NPG9</accession>
<dbReference type="OrthoDB" id="9781034at2"/>
<evidence type="ECO:0000256" key="1">
    <source>
        <dbReference type="ARBA" id="ARBA00022679"/>
    </source>
</evidence>
<evidence type="ECO:0000259" key="3">
    <source>
        <dbReference type="PROSITE" id="PS50206"/>
    </source>
</evidence>
<evidence type="ECO:0000256" key="2">
    <source>
        <dbReference type="ARBA" id="ARBA00022737"/>
    </source>
</evidence>
<dbReference type="InterPro" id="IPR045078">
    <property type="entry name" value="TST/MPST-like"/>
</dbReference>